<dbReference type="AlphaFoldDB" id="A0A0G4L3Q9"/>
<reference evidence="8 9" key="1">
    <citation type="submission" date="2015-05" db="EMBL/GenBank/DDBJ databases">
        <authorList>
            <person name="Wang D.B."/>
            <person name="Wang M."/>
        </authorList>
    </citation>
    <scope>NUCLEOTIDE SEQUENCE [LARGE SCALE GENOMIC DNA]</scope>
    <source>
        <strain evidence="8">VL1</strain>
    </source>
</reference>
<evidence type="ECO:0000256" key="1">
    <source>
        <dbReference type="ARBA" id="ARBA00004141"/>
    </source>
</evidence>
<proteinExistence type="predicted"/>
<feature type="non-terminal residue" evidence="8">
    <location>
        <position position="1"/>
    </location>
</feature>
<dbReference type="SUPFAM" id="SSF103473">
    <property type="entry name" value="MFS general substrate transporter"/>
    <property type="match status" value="1"/>
</dbReference>
<evidence type="ECO:0000256" key="4">
    <source>
        <dbReference type="ARBA" id="ARBA00023136"/>
    </source>
</evidence>
<feature type="transmembrane region" description="Helical" evidence="6">
    <location>
        <begin position="60"/>
        <end position="93"/>
    </location>
</feature>
<dbReference type="Gene3D" id="1.20.1250.20">
    <property type="entry name" value="MFS general substrate transporter like domains"/>
    <property type="match status" value="1"/>
</dbReference>
<dbReference type="PROSITE" id="PS50850">
    <property type="entry name" value="MFS"/>
    <property type="match status" value="1"/>
</dbReference>
<dbReference type="Pfam" id="PF07690">
    <property type="entry name" value="MFS_1"/>
    <property type="match status" value="1"/>
</dbReference>
<evidence type="ECO:0000259" key="7">
    <source>
        <dbReference type="PROSITE" id="PS50850"/>
    </source>
</evidence>
<feature type="transmembrane region" description="Helical" evidence="6">
    <location>
        <begin position="429"/>
        <end position="447"/>
    </location>
</feature>
<organism evidence="8 9">
    <name type="scientific">Verticillium longisporum</name>
    <name type="common">Verticillium dahliae var. longisporum</name>
    <dbReference type="NCBI Taxonomy" id="100787"/>
    <lineage>
        <taxon>Eukaryota</taxon>
        <taxon>Fungi</taxon>
        <taxon>Dikarya</taxon>
        <taxon>Ascomycota</taxon>
        <taxon>Pezizomycotina</taxon>
        <taxon>Sordariomycetes</taxon>
        <taxon>Hypocreomycetidae</taxon>
        <taxon>Glomerellales</taxon>
        <taxon>Plectosphaerellaceae</taxon>
        <taxon>Verticillium</taxon>
    </lineage>
</organism>
<evidence type="ECO:0000313" key="9">
    <source>
        <dbReference type="Proteomes" id="UP000044602"/>
    </source>
</evidence>
<dbReference type="PANTHER" id="PTHR23502">
    <property type="entry name" value="MAJOR FACILITATOR SUPERFAMILY"/>
    <property type="match status" value="1"/>
</dbReference>
<dbReference type="GO" id="GO:0022857">
    <property type="term" value="F:transmembrane transporter activity"/>
    <property type="evidence" value="ECO:0007669"/>
    <property type="project" value="InterPro"/>
</dbReference>
<feature type="compositionally biased region" description="Polar residues" evidence="5">
    <location>
        <begin position="1"/>
        <end position="12"/>
    </location>
</feature>
<comment type="subcellular location">
    <subcellularLocation>
        <location evidence="1">Membrane</location>
        <topology evidence="1">Multi-pass membrane protein</topology>
    </subcellularLocation>
</comment>
<evidence type="ECO:0000313" key="8">
    <source>
        <dbReference type="EMBL" id="CRK16578.1"/>
    </source>
</evidence>
<keyword evidence="9" id="KW-1185">Reference proteome</keyword>
<name>A0A0G4L3Q9_VERLO</name>
<feature type="region of interest" description="Disordered" evidence="5">
    <location>
        <begin position="1"/>
        <end position="20"/>
    </location>
</feature>
<evidence type="ECO:0000256" key="5">
    <source>
        <dbReference type="SAM" id="MobiDB-lite"/>
    </source>
</evidence>
<evidence type="ECO:0000256" key="6">
    <source>
        <dbReference type="SAM" id="Phobius"/>
    </source>
</evidence>
<dbReference type="PANTHER" id="PTHR23502:SF50">
    <property type="entry name" value="TRANSPORTER, PUTATIVE (AFU_ORTHOLOGUE AFUA_5G00430)-RELATED"/>
    <property type="match status" value="1"/>
</dbReference>
<dbReference type="Proteomes" id="UP000044602">
    <property type="component" value="Unassembled WGS sequence"/>
</dbReference>
<feature type="transmembrane region" description="Helical" evidence="6">
    <location>
        <begin position="459"/>
        <end position="481"/>
    </location>
</feature>
<feature type="domain" description="Major facilitator superfamily (MFS) profile" evidence="7">
    <location>
        <begin position="1"/>
        <end position="493"/>
    </location>
</feature>
<dbReference type="InterPro" id="IPR036259">
    <property type="entry name" value="MFS_trans_sf"/>
</dbReference>
<protein>
    <recommendedName>
        <fullName evidence="7">Major facilitator superfamily (MFS) profile domain-containing protein</fullName>
    </recommendedName>
</protein>
<feature type="transmembrane region" description="Helical" evidence="6">
    <location>
        <begin position="279"/>
        <end position="301"/>
    </location>
</feature>
<evidence type="ECO:0000256" key="2">
    <source>
        <dbReference type="ARBA" id="ARBA00022692"/>
    </source>
</evidence>
<dbReference type="EMBL" id="CVQH01007779">
    <property type="protein sequence ID" value="CRK16578.1"/>
    <property type="molecule type" value="Genomic_DNA"/>
</dbReference>
<gene>
    <name evidence="8" type="ORF">BN1708_002837</name>
</gene>
<dbReference type="GO" id="GO:0005886">
    <property type="term" value="C:plasma membrane"/>
    <property type="evidence" value="ECO:0007669"/>
    <property type="project" value="TreeGrafter"/>
</dbReference>
<accession>A0A0G4L3Q9</accession>
<dbReference type="STRING" id="100787.A0A0G4L3Q9"/>
<feature type="transmembrane region" description="Helical" evidence="6">
    <location>
        <begin position="162"/>
        <end position="183"/>
    </location>
</feature>
<dbReference type="InterPro" id="IPR020846">
    <property type="entry name" value="MFS_dom"/>
</dbReference>
<evidence type="ECO:0000256" key="3">
    <source>
        <dbReference type="ARBA" id="ARBA00022989"/>
    </source>
</evidence>
<feature type="transmembrane region" description="Helical" evidence="6">
    <location>
        <begin position="365"/>
        <end position="385"/>
    </location>
</feature>
<feature type="transmembrane region" description="Helical" evidence="6">
    <location>
        <begin position="321"/>
        <end position="344"/>
    </location>
</feature>
<dbReference type="InterPro" id="IPR011701">
    <property type="entry name" value="MFS"/>
</dbReference>
<keyword evidence="2 6" id="KW-0812">Transmembrane</keyword>
<sequence length="503" mass="54808">VVTSSINLNMADTTPPPPGTVPLMQHEDTVGAMEFLLSPTPSSDPNEPLNWPTWRKVLNYGLVTVVTLAAFTNLSVQTLAGLAVGCLFFIPFAIKYGRRPVYLLSTLILAASSWWTSRVDSYAELIATSFITGLAGAINETAVQMTISDLFFVHQRGAANGVYFIAVMCGSFLTPMGAGAQAVAQSWRWSYYSISIALTVLFVVFVTAVIDFNDLELPIEGYSQEQNEVKKMNSVDLAAIKSNAVGEVNIPMKSYRERHRLVTKSNESLWKTFISPVRVICLPHVAFTAIQFASGVCWLVTMLQANAIVFSAPPYLFTPAGVGYMALGPFVGNVFGSMYGGVFADWLVVRLARRNNGIYEPEMRLYPLFLSTITMAGGMIMYGTTAARGMHWVYPSIGGAFFAFGLGSNGGIAFTLVIDAYRELTAESFVGIAFIRNAGAIGVPSAFVPWMTSMGLSNMFITAGCVAFAVGSLFLPLLIWGKKIRIALAPRFRRLVELHEKNK</sequence>
<keyword evidence="3 6" id="KW-1133">Transmembrane helix</keyword>
<feature type="transmembrane region" description="Helical" evidence="6">
    <location>
        <begin position="397"/>
        <end position="417"/>
    </location>
</feature>
<keyword evidence="4 6" id="KW-0472">Membrane</keyword>
<feature type="transmembrane region" description="Helical" evidence="6">
    <location>
        <begin position="189"/>
        <end position="210"/>
    </location>
</feature>